<evidence type="ECO:0000313" key="3">
    <source>
        <dbReference type="Proteomes" id="UP000093737"/>
    </source>
</evidence>
<accession>A0AA91F954</accession>
<dbReference type="EMBL" id="LYTK01000012">
    <property type="protein sequence ID" value="OBQ64796.1"/>
    <property type="molecule type" value="Genomic_DNA"/>
</dbReference>
<reference evidence="2 3" key="1">
    <citation type="submission" date="2016-05" db="EMBL/GenBank/DDBJ databases">
        <authorList>
            <person name="Ramsay J.P."/>
        </authorList>
    </citation>
    <scope>NUCLEOTIDE SEQUENCE [LARGE SCALE GENOMIC DNA]</scope>
    <source>
        <strain evidence="2 3">NZP2042</strain>
    </source>
</reference>
<proteinExistence type="predicted"/>
<name>A0AA91F954_RHILI</name>
<evidence type="ECO:0000313" key="2">
    <source>
        <dbReference type="EMBL" id="OBQ64796.1"/>
    </source>
</evidence>
<evidence type="ECO:0000256" key="1">
    <source>
        <dbReference type="SAM" id="MobiDB-lite"/>
    </source>
</evidence>
<organism evidence="2 3">
    <name type="scientific">Rhizobium loti</name>
    <name type="common">Mesorhizobium loti</name>
    <dbReference type="NCBI Taxonomy" id="381"/>
    <lineage>
        <taxon>Bacteria</taxon>
        <taxon>Pseudomonadati</taxon>
        <taxon>Pseudomonadota</taxon>
        <taxon>Alphaproteobacteria</taxon>
        <taxon>Hyphomicrobiales</taxon>
        <taxon>Phyllobacteriaceae</taxon>
        <taxon>Mesorhizobium</taxon>
    </lineage>
</organism>
<feature type="region of interest" description="Disordered" evidence="1">
    <location>
        <begin position="45"/>
        <end position="76"/>
    </location>
</feature>
<protein>
    <submittedName>
        <fullName evidence="2">Uncharacterized protein</fullName>
    </submittedName>
</protein>
<sequence>MQLLQRSMKVLTALDRPFPVLILESKMEQNVEKHEYETPSLTVHGSIETITQGGGGSTATDASFPAHTPIGDLTFS</sequence>
<dbReference type="NCBIfam" id="NF033521">
    <property type="entry name" value="lasso_leader_L3"/>
    <property type="match status" value="1"/>
</dbReference>
<comment type="caution">
    <text evidence="2">The sequence shown here is derived from an EMBL/GenBank/DDBJ whole genome shotgun (WGS) entry which is preliminary data.</text>
</comment>
<dbReference type="AlphaFoldDB" id="A0AA91F954"/>
<dbReference type="Proteomes" id="UP000093737">
    <property type="component" value="Unassembled WGS sequence"/>
</dbReference>
<dbReference type="NCBIfam" id="NF033528">
    <property type="entry name" value="lasso_cyano"/>
    <property type="match status" value="1"/>
</dbReference>
<gene>
    <name evidence="2" type="ORF">A8145_11040</name>
</gene>